<evidence type="ECO:0000313" key="1">
    <source>
        <dbReference type="EMBL" id="QNK40899.1"/>
    </source>
</evidence>
<protein>
    <submittedName>
        <fullName evidence="1">Uncharacterized protein</fullName>
    </submittedName>
</protein>
<gene>
    <name evidence="1" type="ORF">HCR03_00790</name>
</gene>
<dbReference type="KEGG" id="cfem:HCR03_00790"/>
<name>A0A7G8TBA8_9FIRM</name>
<dbReference type="EMBL" id="CP060286">
    <property type="protein sequence ID" value="QNK40899.1"/>
    <property type="molecule type" value="Genomic_DNA"/>
</dbReference>
<evidence type="ECO:0000313" key="2">
    <source>
        <dbReference type="Proteomes" id="UP000515909"/>
    </source>
</evidence>
<proteinExistence type="predicted"/>
<accession>A0A7G8TBA8</accession>
<dbReference type="Proteomes" id="UP000515909">
    <property type="component" value="Chromosome"/>
</dbReference>
<reference evidence="1 2" key="1">
    <citation type="submission" date="2020-08" db="EMBL/GenBank/DDBJ databases">
        <title>The isolate Caproiciproducens sp. 7D4C2 produces n-caproate at mildly acidic conditions from hexoses: genome and rBOX comparison with related strains and chain-elongating bacteria.</title>
        <authorList>
            <person name="Esquivel-Elizondo S."/>
            <person name="Bagci C."/>
            <person name="Temovska M."/>
            <person name="Jeon B.S."/>
            <person name="Bessarab I."/>
            <person name="Williams R.B.H."/>
            <person name="Huson D.H."/>
            <person name="Angenent L.T."/>
        </authorList>
    </citation>
    <scope>NUCLEOTIDE SEQUENCE [LARGE SCALE GENOMIC DNA]</scope>
    <source>
        <strain evidence="1 2">7D4C2</strain>
    </source>
</reference>
<sequence length="98" mass="10389">MNSPLLRRLAASAIALLLLLYVGYQVYKSHYTGIQTETASYFTASDSVQVNGIAVRDEVPLKSSGGVIDYVLSSGDKVAKGGHCGQGLFERAAGDRPP</sequence>
<dbReference type="AlphaFoldDB" id="A0A7G8TBA8"/>
<dbReference type="RefSeq" id="WP_187036235.1">
    <property type="nucleotide sequence ID" value="NZ_CP060286.1"/>
</dbReference>
<organism evidence="1 2">
    <name type="scientific">Caproicibacter fermentans</name>
    <dbReference type="NCBI Taxonomy" id="2576756"/>
    <lineage>
        <taxon>Bacteria</taxon>
        <taxon>Bacillati</taxon>
        <taxon>Bacillota</taxon>
        <taxon>Clostridia</taxon>
        <taxon>Eubacteriales</taxon>
        <taxon>Acutalibacteraceae</taxon>
        <taxon>Caproicibacter</taxon>
    </lineage>
</organism>